<accession>A0A5B9W079</accession>
<keyword evidence="1 4" id="KW-0378">Hydrolase</keyword>
<keyword evidence="5" id="KW-1185">Reference proteome</keyword>
<keyword evidence="2" id="KW-0812">Transmembrane</keyword>
<reference evidence="4 5" key="1">
    <citation type="submission" date="2019-08" db="EMBL/GenBank/DDBJ databases">
        <title>Deep-cultivation of Planctomycetes and their phenomic and genomic characterization uncovers novel biology.</title>
        <authorList>
            <person name="Wiegand S."/>
            <person name="Jogler M."/>
            <person name="Boedeker C."/>
            <person name="Pinto D."/>
            <person name="Vollmers J."/>
            <person name="Rivas-Marin E."/>
            <person name="Kohn T."/>
            <person name="Peeters S.H."/>
            <person name="Heuer A."/>
            <person name="Rast P."/>
            <person name="Oberbeckmann S."/>
            <person name="Bunk B."/>
            <person name="Jeske O."/>
            <person name="Meyerdierks A."/>
            <person name="Storesund J.E."/>
            <person name="Kallscheuer N."/>
            <person name="Luecker S."/>
            <person name="Lage O.M."/>
            <person name="Pohl T."/>
            <person name="Merkel B.J."/>
            <person name="Hornburger P."/>
            <person name="Mueller R.-W."/>
            <person name="Bruemmer F."/>
            <person name="Labrenz M."/>
            <person name="Spormann A.M."/>
            <person name="Op den Camp H."/>
            <person name="Overmann J."/>
            <person name="Amann R."/>
            <person name="Jetten M.S.M."/>
            <person name="Mascher T."/>
            <person name="Medema M.H."/>
            <person name="Devos D.P."/>
            <person name="Kaster A.-K."/>
            <person name="Ovreas L."/>
            <person name="Rohde M."/>
            <person name="Galperin M.Y."/>
            <person name="Jogler C."/>
        </authorList>
    </citation>
    <scope>NUCLEOTIDE SEQUENCE [LARGE SCALE GENOMIC DNA]</scope>
    <source>
        <strain evidence="4 5">OJF2</strain>
    </source>
</reference>
<organism evidence="4 5">
    <name type="scientific">Aquisphaera giovannonii</name>
    <dbReference type="NCBI Taxonomy" id="406548"/>
    <lineage>
        <taxon>Bacteria</taxon>
        <taxon>Pseudomonadati</taxon>
        <taxon>Planctomycetota</taxon>
        <taxon>Planctomycetia</taxon>
        <taxon>Isosphaerales</taxon>
        <taxon>Isosphaeraceae</taxon>
        <taxon>Aquisphaera</taxon>
    </lineage>
</organism>
<evidence type="ECO:0000256" key="1">
    <source>
        <dbReference type="ARBA" id="ARBA00022801"/>
    </source>
</evidence>
<dbReference type="InterPro" id="IPR049492">
    <property type="entry name" value="BD-FAE-like_dom"/>
</dbReference>
<dbReference type="PANTHER" id="PTHR48081">
    <property type="entry name" value="AB HYDROLASE SUPERFAMILY PROTEIN C4A8.06C"/>
    <property type="match status" value="1"/>
</dbReference>
<feature type="transmembrane region" description="Helical" evidence="2">
    <location>
        <begin position="7"/>
        <end position="26"/>
    </location>
</feature>
<dbReference type="InterPro" id="IPR050300">
    <property type="entry name" value="GDXG_lipolytic_enzyme"/>
</dbReference>
<sequence>MAIGRQFARPIAWMLLLLFVCHLWTYDPLHDARTLGPDGVSILPDVPYGTGDSSARRLTILVPSAESRTQRPAGNIGAILAIHGGSWIGGSRYEYYPQLIRLAQHGLTVFVADYQLARPGMPSWPAALEDLRQAVRWIGRNGHRYQTHPGQLAILGSASGGLLALLLADEPDVRVKAVISLYGATDLEELVRERRLEQEPVKAFLGADAPSWLDRARLASPIHRATPSKIPILLIHGLSDQWVLPEQARRYDRVLARRGVMHRLLLLPDARHGFELQLGDPSRSDLLPNILDFLSSVSHD</sequence>
<dbReference type="SUPFAM" id="SSF53474">
    <property type="entry name" value="alpha/beta-Hydrolases"/>
    <property type="match status" value="1"/>
</dbReference>
<dbReference type="EMBL" id="CP042997">
    <property type="protein sequence ID" value="QEH33681.1"/>
    <property type="molecule type" value="Genomic_DNA"/>
</dbReference>
<feature type="domain" description="BD-FAE-like" evidence="3">
    <location>
        <begin position="75"/>
        <end position="250"/>
    </location>
</feature>
<dbReference type="Pfam" id="PF20434">
    <property type="entry name" value="BD-FAE"/>
    <property type="match status" value="1"/>
</dbReference>
<evidence type="ECO:0000256" key="2">
    <source>
        <dbReference type="SAM" id="Phobius"/>
    </source>
</evidence>
<dbReference type="Proteomes" id="UP000324233">
    <property type="component" value="Chromosome"/>
</dbReference>
<dbReference type="Gene3D" id="3.40.50.1820">
    <property type="entry name" value="alpha/beta hydrolase"/>
    <property type="match status" value="1"/>
</dbReference>
<proteinExistence type="predicted"/>
<gene>
    <name evidence="4" type="ORF">OJF2_21870</name>
</gene>
<dbReference type="GO" id="GO:0016787">
    <property type="term" value="F:hydrolase activity"/>
    <property type="evidence" value="ECO:0007669"/>
    <property type="project" value="UniProtKB-KW"/>
</dbReference>
<dbReference type="KEGG" id="agv:OJF2_21870"/>
<protein>
    <submittedName>
        <fullName evidence="4">Alpha/beta hydrolase fold protein</fullName>
    </submittedName>
</protein>
<name>A0A5B9W079_9BACT</name>
<evidence type="ECO:0000313" key="4">
    <source>
        <dbReference type="EMBL" id="QEH33681.1"/>
    </source>
</evidence>
<keyword evidence="2" id="KW-1133">Transmembrane helix</keyword>
<dbReference type="RefSeq" id="WP_148593697.1">
    <property type="nucleotide sequence ID" value="NZ_CP042997.1"/>
</dbReference>
<evidence type="ECO:0000313" key="5">
    <source>
        <dbReference type="Proteomes" id="UP000324233"/>
    </source>
</evidence>
<keyword evidence="2" id="KW-0472">Membrane</keyword>
<dbReference type="AlphaFoldDB" id="A0A5B9W079"/>
<dbReference type="OrthoDB" id="265201at2"/>
<evidence type="ECO:0000259" key="3">
    <source>
        <dbReference type="Pfam" id="PF20434"/>
    </source>
</evidence>
<dbReference type="InterPro" id="IPR029058">
    <property type="entry name" value="AB_hydrolase_fold"/>
</dbReference>